<sequence>MKKILITGAKGFLGSNVAHHFKTLGYQTYGIGHGGLSIEESKEIGLDYWKKDDVSIKAILEFEQVFDVIVHCGGSGSVGFSVKCPYEDFKKTVNGTLEVLEYIRVYNNNSHLIYPSSPAVQGECEDKPIVEEYFGRPVSPYGYHKKIAEDLCQSYSEKFGLNISIIRLFSVYGNGLKKQLLWDACQKILDSSDEAVFWGTGKETRDFIHISDVLLLVDMLLKKDEKFYIINGGTGVKHTIKDVVEMIRNLVNPNINIKFNNQVNVGNPMYYWADTHKLEKNGFNADKNLKQEIINYVEWIKGLDD</sequence>
<dbReference type="CDD" id="cd08946">
    <property type="entry name" value="SDR_e"/>
    <property type="match status" value="1"/>
</dbReference>
<evidence type="ECO:0000313" key="3">
    <source>
        <dbReference type="EMBL" id="AVX43102.1"/>
    </source>
</evidence>
<dbReference type="EC" id="5.1.3.2" evidence="3"/>
<protein>
    <submittedName>
        <fullName evidence="3">UDP-glucose 4-epimerase</fullName>
        <ecNumber evidence="3">5.1.3.2</ecNumber>
    </submittedName>
</protein>
<evidence type="ECO:0000256" key="1">
    <source>
        <dbReference type="ARBA" id="ARBA00007637"/>
    </source>
</evidence>
<dbReference type="SUPFAM" id="SSF51735">
    <property type="entry name" value="NAD(P)-binding Rossmann-fold domains"/>
    <property type="match status" value="1"/>
</dbReference>
<proteinExistence type="inferred from homology"/>
<dbReference type="Pfam" id="PF01370">
    <property type="entry name" value="Epimerase"/>
    <property type="match status" value="1"/>
</dbReference>
<organism evidence="3 4">
    <name type="scientific">Campylobacter concisus</name>
    <dbReference type="NCBI Taxonomy" id="199"/>
    <lineage>
        <taxon>Bacteria</taxon>
        <taxon>Pseudomonadati</taxon>
        <taxon>Campylobacterota</taxon>
        <taxon>Epsilonproteobacteria</taxon>
        <taxon>Campylobacterales</taxon>
        <taxon>Campylobacteraceae</taxon>
        <taxon>Campylobacter</taxon>
    </lineage>
</organism>
<evidence type="ECO:0000313" key="4">
    <source>
        <dbReference type="Proteomes" id="UP000241854"/>
    </source>
</evidence>
<dbReference type="InterPro" id="IPR036291">
    <property type="entry name" value="NAD(P)-bd_dom_sf"/>
</dbReference>
<feature type="domain" description="NAD-dependent epimerase/dehydratase" evidence="2">
    <location>
        <begin position="4"/>
        <end position="225"/>
    </location>
</feature>
<name>A0A2R4NXH2_9BACT</name>
<keyword evidence="3" id="KW-0413">Isomerase</keyword>
<dbReference type="InterPro" id="IPR001509">
    <property type="entry name" value="Epimerase_deHydtase"/>
</dbReference>
<dbReference type="Proteomes" id="UP000241854">
    <property type="component" value="Chromosome"/>
</dbReference>
<reference evidence="3 4" key="1">
    <citation type="journal article" date="2018" name="Emerg. Microbes Infect.">
        <title>Genomic analysis of oral Campylobacter concisus strains identified a potential bacterial molecular marker associated with active Crohn's disease.</title>
        <authorList>
            <person name="Liu F."/>
            <person name="Ma R."/>
            <person name="Tay C.Y.A."/>
            <person name="Octavia S."/>
            <person name="Lan R."/>
            <person name="Chung H.K.L."/>
            <person name="Riordan S.M."/>
            <person name="Grimm M.C."/>
            <person name="Leong R.W."/>
            <person name="Tanaka M.M."/>
            <person name="Connor S."/>
            <person name="Zhang L."/>
        </authorList>
    </citation>
    <scope>NUCLEOTIDE SEQUENCE [LARGE SCALE GENOMIC DNA]</scope>
    <source>
        <strain evidence="3 4">P2CDO4</strain>
    </source>
</reference>
<dbReference type="GO" id="GO:0003978">
    <property type="term" value="F:UDP-glucose 4-epimerase activity"/>
    <property type="evidence" value="ECO:0007669"/>
    <property type="project" value="UniProtKB-EC"/>
</dbReference>
<dbReference type="Gene3D" id="3.40.50.720">
    <property type="entry name" value="NAD(P)-binding Rossmann-like Domain"/>
    <property type="match status" value="1"/>
</dbReference>
<accession>A0A2R4NXH2</accession>
<dbReference type="EMBL" id="CP021642">
    <property type="protein sequence ID" value="AVX43102.1"/>
    <property type="molecule type" value="Genomic_DNA"/>
</dbReference>
<comment type="similarity">
    <text evidence="1">Belongs to the NAD(P)-dependent epimerase/dehydratase family.</text>
</comment>
<evidence type="ECO:0000259" key="2">
    <source>
        <dbReference type="Pfam" id="PF01370"/>
    </source>
</evidence>
<dbReference type="AlphaFoldDB" id="A0A2R4NXH2"/>
<dbReference type="RefSeq" id="WP_107916209.1">
    <property type="nucleotide sequence ID" value="NZ_CP021642.1"/>
</dbReference>
<gene>
    <name evidence="3" type="ORF">CCS77_0041</name>
</gene>
<dbReference type="PANTHER" id="PTHR43000">
    <property type="entry name" value="DTDP-D-GLUCOSE 4,6-DEHYDRATASE-RELATED"/>
    <property type="match status" value="1"/>
</dbReference>